<keyword evidence="2" id="KW-1185">Reference proteome</keyword>
<evidence type="ECO:0008006" key="3">
    <source>
        <dbReference type="Google" id="ProtNLM"/>
    </source>
</evidence>
<sequence>MPIKTQRILQSVDERVFGQLVSVARTLRPRTLAQLSKELGIHHTTLARIEAGDRTLPFEKFVVVQRHLERLGFEFIEGTRELALRFDPEFAQRFEQESRILNDPSMPAGTRVVHPRARSDVNALFDILKSAHVRIENEPALRQVLEVSEDWCEVLVNLAKTGRKQGIRFLRPAGAGRDFENDMLEALQRFPFANDGDRRAFVANMMPH</sequence>
<comment type="caution">
    <text evidence="1">The sequence shown here is derived from an EMBL/GenBank/DDBJ whole genome shotgun (WGS) entry which is preliminary data.</text>
</comment>
<evidence type="ECO:0000313" key="2">
    <source>
        <dbReference type="Proteomes" id="UP000507140"/>
    </source>
</evidence>
<evidence type="ECO:0000313" key="1">
    <source>
        <dbReference type="EMBL" id="CAB3914946.1"/>
    </source>
</evidence>
<dbReference type="InterPro" id="IPR010982">
    <property type="entry name" value="Lambda_DNA-bd_dom_sf"/>
</dbReference>
<dbReference type="InterPro" id="IPR001387">
    <property type="entry name" value="Cro/C1-type_HTH"/>
</dbReference>
<dbReference type="CDD" id="cd00093">
    <property type="entry name" value="HTH_XRE"/>
    <property type="match status" value="1"/>
</dbReference>
<dbReference type="Gene3D" id="1.10.260.40">
    <property type="entry name" value="lambda repressor-like DNA-binding domains"/>
    <property type="match status" value="1"/>
</dbReference>
<dbReference type="SUPFAM" id="SSF47413">
    <property type="entry name" value="lambda repressor-like DNA-binding domains"/>
    <property type="match status" value="1"/>
</dbReference>
<dbReference type="Proteomes" id="UP000507140">
    <property type="component" value="Unassembled WGS sequence"/>
</dbReference>
<proteinExistence type="predicted"/>
<gene>
    <name evidence="1" type="ORF">LMG3415_05181</name>
</gene>
<organism evidence="1 2">
    <name type="scientific">Achromobacter mucicolens</name>
    <dbReference type="NCBI Taxonomy" id="1389922"/>
    <lineage>
        <taxon>Bacteria</taxon>
        <taxon>Pseudomonadati</taxon>
        <taxon>Pseudomonadota</taxon>
        <taxon>Betaproteobacteria</taxon>
        <taxon>Burkholderiales</taxon>
        <taxon>Alcaligenaceae</taxon>
        <taxon>Achromobacter</taxon>
    </lineage>
</organism>
<accession>A0ABM8LKE5</accession>
<dbReference type="RefSeq" id="WP_042797719.1">
    <property type="nucleotide sequence ID" value="NZ_CADIKR010000008.1"/>
</dbReference>
<reference evidence="1 2" key="1">
    <citation type="submission" date="2020-04" db="EMBL/GenBank/DDBJ databases">
        <authorList>
            <person name="De Canck E."/>
        </authorList>
    </citation>
    <scope>NUCLEOTIDE SEQUENCE [LARGE SCALE GENOMIC DNA]</scope>
    <source>
        <strain evidence="1 2">LMG 3415</strain>
    </source>
</reference>
<protein>
    <recommendedName>
        <fullName evidence="3">HTH cro/C1-type domain-containing protein</fullName>
    </recommendedName>
</protein>
<dbReference type="EMBL" id="CADIKR010000008">
    <property type="protein sequence ID" value="CAB3914946.1"/>
    <property type="molecule type" value="Genomic_DNA"/>
</dbReference>
<name>A0ABM8LKE5_9BURK</name>